<name>A0A9W9HTN7_9EURO</name>
<keyword evidence="5 9" id="KW-1133">Transmembrane helix</keyword>
<feature type="transmembrane region" description="Helical" evidence="9">
    <location>
        <begin position="101"/>
        <end position="121"/>
    </location>
</feature>
<keyword evidence="3 7" id="KW-0813">Transport</keyword>
<dbReference type="Pfam" id="PF00083">
    <property type="entry name" value="Sugar_tr"/>
    <property type="match status" value="2"/>
</dbReference>
<comment type="caution">
    <text evidence="11">The sequence shown here is derived from an EMBL/GenBank/DDBJ whole genome shotgun (WGS) entry which is preliminary data.</text>
</comment>
<feature type="region of interest" description="Disordered" evidence="8">
    <location>
        <begin position="1"/>
        <end position="36"/>
    </location>
</feature>
<dbReference type="InterPro" id="IPR036259">
    <property type="entry name" value="MFS_trans_sf"/>
</dbReference>
<accession>A0A9W9HTN7</accession>
<dbReference type="Proteomes" id="UP001149163">
    <property type="component" value="Unassembled WGS sequence"/>
</dbReference>
<dbReference type="PANTHER" id="PTHR48022">
    <property type="entry name" value="PLASTIDIC GLUCOSE TRANSPORTER 4"/>
    <property type="match status" value="1"/>
</dbReference>
<dbReference type="PROSITE" id="PS50850">
    <property type="entry name" value="MFS"/>
    <property type="match status" value="1"/>
</dbReference>
<feature type="transmembrane region" description="Helical" evidence="9">
    <location>
        <begin position="222"/>
        <end position="241"/>
    </location>
</feature>
<feature type="compositionally biased region" description="Basic and acidic residues" evidence="8">
    <location>
        <begin position="27"/>
        <end position="36"/>
    </location>
</feature>
<feature type="transmembrane region" description="Helical" evidence="9">
    <location>
        <begin position="152"/>
        <end position="176"/>
    </location>
</feature>
<feature type="transmembrane region" description="Helical" evidence="9">
    <location>
        <begin position="311"/>
        <end position="331"/>
    </location>
</feature>
<dbReference type="InterPro" id="IPR020846">
    <property type="entry name" value="MFS_dom"/>
</dbReference>
<evidence type="ECO:0000256" key="4">
    <source>
        <dbReference type="ARBA" id="ARBA00022692"/>
    </source>
</evidence>
<dbReference type="InterPro" id="IPR005829">
    <property type="entry name" value="Sugar_transporter_CS"/>
</dbReference>
<dbReference type="GO" id="GO:0016020">
    <property type="term" value="C:membrane"/>
    <property type="evidence" value="ECO:0007669"/>
    <property type="project" value="UniProtKB-SubCell"/>
</dbReference>
<feature type="transmembrane region" description="Helical" evidence="9">
    <location>
        <begin position="399"/>
        <end position="418"/>
    </location>
</feature>
<dbReference type="InterPro" id="IPR050360">
    <property type="entry name" value="MFS_Sugar_Transporters"/>
</dbReference>
<sequence>MKFPFMNKQTGSVAESPPSADLSGASEDDREKRRSSSFDEGKVPWVTWRSIVLGAFVSIGGIIFGYDTGQISGFLEMRDYKQRYGQFRNGKWAFSNVRSGLIVSMLSIGTMIGALVAGTLADRIGRKWSIFTWCIILHVGLIVQISSPAGKWYQMMMGRFVTGFGVGACSLLVPMYQGEIAPRHIRGAMVCSYQLFVTLGIFVAYCINYGTESISNTASWRIPLGITFLWGLLLGFGILLFPESPRFDYRMGRIDMAKRTMSKLYGISENHRVIVHEILEIQEQLEAEQGAKGGLHGWVEMFQAPRMMYRIILGVVLQALQQLTGANYFFYYRGEVEGEPRSRAGFYTDLRQGTVIFNGAGISNTYVTQMILGGVNFGTTFGGLYVIEHFGRRKSLITGGIWMFVCFMVFASVGHFSLDVQNPPATPGAGKAMVVFACLFITGFAMTWGPMVWAIVAELYPSRYRARAMALATASNWLWNFLIGFFTPFITGDIDFAYGYVFAGCLFVAVLVVYFFVLEGKDKTLEEMDMMYVMRVKPWQSSKWKAPAPEEQLTTAQLMDRRMAEGYDREEEAAANKKAAETPGHLHAENPTGQGSSQA</sequence>
<feature type="region of interest" description="Disordered" evidence="8">
    <location>
        <begin position="565"/>
        <end position="599"/>
    </location>
</feature>
<dbReference type="InterPro" id="IPR003663">
    <property type="entry name" value="Sugar/inositol_transpt"/>
</dbReference>
<dbReference type="NCBIfam" id="TIGR00879">
    <property type="entry name" value="SP"/>
    <property type="match status" value="1"/>
</dbReference>
<dbReference type="AlphaFoldDB" id="A0A9W9HTN7"/>
<feature type="transmembrane region" description="Helical" evidence="9">
    <location>
        <begin position="128"/>
        <end position="146"/>
    </location>
</feature>
<dbReference type="CDD" id="cd17356">
    <property type="entry name" value="MFS_HXT"/>
    <property type="match status" value="1"/>
</dbReference>
<evidence type="ECO:0000256" key="8">
    <source>
        <dbReference type="SAM" id="MobiDB-lite"/>
    </source>
</evidence>
<evidence type="ECO:0000256" key="9">
    <source>
        <dbReference type="SAM" id="Phobius"/>
    </source>
</evidence>
<feature type="transmembrane region" description="Helical" evidence="9">
    <location>
        <begin position="188"/>
        <end position="210"/>
    </location>
</feature>
<evidence type="ECO:0000256" key="6">
    <source>
        <dbReference type="ARBA" id="ARBA00023136"/>
    </source>
</evidence>
<proteinExistence type="inferred from homology"/>
<reference evidence="11" key="1">
    <citation type="submission" date="2022-11" db="EMBL/GenBank/DDBJ databases">
        <authorList>
            <person name="Petersen C."/>
        </authorList>
    </citation>
    <scope>NUCLEOTIDE SEQUENCE</scope>
    <source>
        <strain evidence="11">IBT 26290</strain>
    </source>
</reference>
<dbReference type="GeneID" id="81429983"/>
<feature type="transmembrane region" description="Helical" evidence="9">
    <location>
        <begin position="366"/>
        <end position="387"/>
    </location>
</feature>
<organism evidence="11 12">
    <name type="scientific">Penicillium canariense</name>
    <dbReference type="NCBI Taxonomy" id="189055"/>
    <lineage>
        <taxon>Eukaryota</taxon>
        <taxon>Fungi</taxon>
        <taxon>Dikarya</taxon>
        <taxon>Ascomycota</taxon>
        <taxon>Pezizomycotina</taxon>
        <taxon>Eurotiomycetes</taxon>
        <taxon>Eurotiomycetidae</taxon>
        <taxon>Eurotiales</taxon>
        <taxon>Aspergillaceae</taxon>
        <taxon>Penicillium</taxon>
    </lineage>
</organism>
<dbReference type="FunFam" id="1.20.1250.20:FF:000044">
    <property type="entry name" value="Hexose transporter Hxt3p"/>
    <property type="match status" value="1"/>
</dbReference>
<protein>
    <submittedName>
        <fullName evidence="11">Major facilitator superfamily domain general substrate transporter</fullName>
    </submittedName>
</protein>
<evidence type="ECO:0000256" key="3">
    <source>
        <dbReference type="ARBA" id="ARBA00022448"/>
    </source>
</evidence>
<dbReference type="PANTHER" id="PTHR48022:SF91">
    <property type="entry name" value="MAJOR FACILITATOR SUPERFAMILY (MFS) PROFILE DOMAIN-CONTAINING PROTEIN-RELATED"/>
    <property type="match status" value="1"/>
</dbReference>
<dbReference type="GO" id="GO:0005351">
    <property type="term" value="F:carbohydrate:proton symporter activity"/>
    <property type="evidence" value="ECO:0007669"/>
    <property type="project" value="TreeGrafter"/>
</dbReference>
<dbReference type="Gene3D" id="1.20.1250.20">
    <property type="entry name" value="MFS general substrate transporter like domains"/>
    <property type="match status" value="1"/>
</dbReference>
<evidence type="ECO:0000259" key="10">
    <source>
        <dbReference type="PROSITE" id="PS50850"/>
    </source>
</evidence>
<keyword evidence="6 9" id="KW-0472">Membrane</keyword>
<gene>
    <name evidence="11" type="ORF">N7482_008683</name>
</gene>
<feature type="transmembrane region" description="Helical" evidence="9">
    <location>
        <begin position="468"/>
        <end position="490"/>
    </location>
</feature>
<evidence type="ECO:0000256" key="7">
    <source>
        <dbReference type="RuleBase" id="RU003346"/>
    </source>
</evidence>
<keyword evidence="12" id="KW-1185">Reference proteome</keyword>
<dbReference type="PRINTS" id="PR00171">
    <property type="entry name" value="SUGRTRNSPORT"/>
</dbReference>
<dbReference type="EMBL" id="JAPQKN010000006">
    <property type="protein sequence ID" value="KAJ5157583.1"/>
    <property type="molecule type" value="Genomic_DNA"/>
</dbReference>
<feature type="transmembrane region" description="Helical" evidence="9">
    <location>
        <begin position="496"/>
        <end position="518"/>
    </location>
</feature>
<reference evidence="11" key="2">
    <citation type="journal article" date="2023" name="IMA Fungus">
        <title>Comparative genomic study of the Penicillium genus elucidates a diverse pangenome and 15 lateral gene transfer events.</title>
        <authorList>
            <person name="Petersen C."/>
            <person name="Sorensen T."/>
            <person name="Nielsen M.R."/>
            <person name="Sondergaard T.E."/>
            <person name="Sorensen J.L."/>
            <person name="Fitzpatrick D.A."/>
            <person name="Frisvad J.C."/>
            <person name="Nielsen K.L."/>
        </authorList>
    </citation>
    <scope>NUCLEOTIDE SEQUENCE</scope>
    <source>
        <strain evidence="11">IBT 26290</strain>
    </source>
</reference>
<evidence type="ECO:0000256" key="1">
    <source>
        <dbReference type="ARBA" id="ARBA00004141"/>
    </source>
</evidence>
<evidence type="ECO:0000313" key="12">
    <source>
        <dbReference type="Proteomes" id="UP001149163"/>
    </source>
</evidence>
<dbReference type="SUPFAM" id="SSF103473">
    <property type="entry name" value="MFS general substrate transporter"/>
    <property type="match status" value="1"/>
</dbReference>
<dbReference type="OrthoDB" id="2241241at2759"/>
<feature type="transmembrane region" description="Helical" evidence="9">
    <location>
        <begin position="43"/>
        <end position="66"/>
    </location>
</feature>
<dbReference type="PROSITE" id="PS00216">
    <property type="entry name" value="SUGAR_TRANSPORT_1"/>
    <property type="match status" value="2"/>
</dbReference>
<feature type="domain" description="Major facilitator superfamily (MFS) profile" evidence="10">
    <location>
        <begin position="53"/>
        <end position="521"/>
    </location>
</feature>
<dbReference type="InterPro" id="IPR005828">
    <property type="entry name" value="MFS_sugar_transport-like"/>
</dbReference>
<comment type="similarity">
    <text evidence="2 7">Belongs to the major facilitator superfamily. Sugar transporter (TC 2.A.1.1) family.</text>
</comment>
<feature type="compositionally biased region" description="Basic and acidic residues" evidence="8">
    <location>
        <begin position="565"/>
        <end position="588"/>
    </location>
</feature>
<feature type="transmembrane region" description="Helical" evidence="9">
    <location>
        <begin position="433"/>
        <end position="456"/>
    </location>
</feature>
<dbReference type="PROSITE" id="PS00217">
    <property type="entry name" value="SUGAR_TRANSPORT_2"/>
    <property type="match status" value="1"/>
</dbReference>
<evidence type="ECO:0000256" key="2">
    <source>
        <dbReference type="ARBA" id="ARBA00010992"/>
    </source>
</evidence>
<dbReference type="RefSeq" id="XP_056540572.1">
    <property type="nucleotide sequence ID" value="XM_056690807.1"/>
</dbReference>
<keyword evidence="4 9" id="KW-0812">Transmembrane</keyword>
<comment type="subcellular location">
    <subcellularLocation>
        <location evidence="1">Membrane</location>
        <topology evidence="1">Multi-pass membrane protein</topology>
    </subcellularLocation>
</comment>
<evidence type="ECO:0000313" key="11">
    <source>
        <dbReference type="EMBL" id="KAJ5157583.1"/>
    </source>
</evidence>
<evidence type="ECO:0000256" key="5">
    <source>
        <dbReference type="ARBA" id="ARBA00022989"/>
    </source>
</evidence>